<reference evidence="1 2" key="1">
    <citation type="submission" date="2019-07" db="EMBL/GenBank/DDBJ databases">
        <authorList>
            <person name="Jastrzebski P J."/>
            <person name="Paukszto L."/>
            <person name="Jastrzebski P J."/>
        </authorList>
    </citation>
    <scope>NUCLEOTIDE SEQUENCE [LARGE SCALE GENOMIC DNA]</scope>
    <source>
        <strain evidence="1 2">WMS-il1</strain>
    </source>
</reference>
<dbReference type="EMBL" id="CABIJS010000222">
    <property type="protein sequence ID" value="VUZ46879.1"/>
    <property type="molecule type" value="Genomic_DNA"/>
</dbReference>
<protein>
    <submittedName>
        <fullName evidence="1">Uncharacterized protein</fullName>
    </submittedName>
</protein>
<dbReference type="Proteomes" id="UP000321570">
    <property type="component" value="Unassembled WGS sequence"/>
</dbReference>
<evidence type="ECO:0000313" key="2">
    <source>
        <dbReference type="Proteomes" id="UP000321570"/>
    </source>
</evidence>
<gene>
    <name evidence="1" type="ORF">WMSIL1_LOCUS6790</name>
</gene>
<proteinExistence type="predicted"/>
<evidence type="ECO:0000313" key="1">
    <source>
        <dbReference type="EMBL" id="VUZ46879.1"/>
    </source>
</evidence>
<dbReference type="AlphaFoldDB" id="A0A564YIV4"/>
<name>A0A564YIV4_HYMDI</name>
<keyword evidence="2" id="KW-1185">Reference proteome</keyword>
<feature type="non-terminal residue" evidence="1">
    <location>
        <position position="112"/>
    </location>
</feature>
<sequence length="112" mass="12198">MLPGLSQSLLVSIVGEKGRNSTLKAKSLLALARLIIVCFGMDACESIKSLDKKTITQLDLSEFNSLMSASVDHLKKLVHICISSIFAEVVTYSASAKERLFDSVFNFSSNIL</sequence>
<organism evidence="1 2">
    <name type="scientific">Hymenolepis diminuta</name>
    <name type="common">Rat tapeworm</name>
    <dbReference type="NCBI Taxonomy" id="6216"/>
    <lineage>
        <taxon>Eukaryota</taxon>
        <taxon>Metazoa</taxon>
        <taxon>Spiralia</taxon>
        <taxon>Lophotrochozoa</taxon>
        <taxon>Platyhelminthes</taxon>
        <taxon>Cestoda</taxon>
        <taxon>Eucestoda</taxon>
        <taxon>Cyclophyllidea</taxon>
        <taxon>Hymenolepididae</taxon>
        <taxon>Hymenolepis</taxon>
    </lineage>
</organism>
<accession>A0A564YIV4</accession>